<gene>
    <name evidence="2" type="ORF">ECRASSUSDP1_LOCUS4947</name>
</gene>
<keyword evidence="3" id="KW-1185">Reference proteome</keyword>
<reference evidence="2" key="1">
    <citation type="submission" date="2023-07" db="EMBL/GenBank/DDBJ databases">
        <authorList>
            <consortium name="AG Swart"/>
            <person name="Singh M."/>
            <person name="Singh A."/>
            <person name="Seah K."/>
            <person name="Emmerich C."/>
        </authorList>
    </citation>
    <scope>NUCLEOTIDE SEQUENCE</scope>
    <source>
        <strain evidence="2">DP1</strain>
    </source>
</reference>
<proteinExistence type="predicted"/>
<feature type="region of interest" description="Disordered" evidence="1">
    <location>
        <begin position="1"/>
        <end position="31"/>
    </location>
</feature>
<comment type="caution">
    <text evidence="2">The sequence shown here is derived from an EMBL/GenBank/DDBJ whole genome shotgun (WGS) entry which is preliminary data.</text>
</comment>
<dbReference type="Proteomes" id="UP001295684">
    <property type="component" value="Unassembled WGS sequence"/>
</dbReference>
<evidence type="ECO:0000313" key="3">
    <source>
        <dbReference type="Proteomes" id="UP001295684"/>
    </source>
</evidence>
<name>A0AAD1UBI8_EUPCR</name>
<organism evidence="2 3">
    <name type="scientific">Euplotes crassus</name>
    <dbReference type="NCBI Taxonomy" id="5936"/>
    <lineage>
        <taxon>Eukaryota</taxon>
        <taxon>Sar</taxon>
        <taxon>Alveolata</taxon>
        <taxon>Ciliophora</taxon>
        <taxon>Intramacronucleata</taxon>
        <taxon>Spirotrichea</taxon>
        <taxon>Hypotrichia</taxon>
        <taxon>Euplotida</taxon>
        <taxon>Euplotidae</taxon>
        <taxon>Moneuplotes</taxon>
    </lineage>
</organism>
<evidence type="ECO:0000313" key="2">
    <source>
        <dbReference type="EMBL" id="CAI2363611.1"/>
    </source>
</evidence>
<accession>A0AAD1UBI8</accession>
<evidence type="ECO:0000256" key="1">
    <source>
        <dbReference type="SAM" id="MobiDB-lite"/>
    </source>
</evidence>
<sequence>MNSKGKGAFNSRKRSTLKSSNKQLKKNCNEEDTYLIQRDPKSKSISSHFNSFLDQSLFKIKSTTLTTANKDVKKNSFFRCHRRNKKSKNTDLKDQLITTSSRSNSVNSKASKSFTKISEDQSDLQIKKQLNKLKNRNIKLNSQSIQANDKKSNKFEVLSITDYNNLMISTPSRVIRHNKTMDLKKKSFKDLCITSRRFQCFRKVSNQDYICMIMPMTLSTAKEREFRVEKSLMTEERGGLRTSANKKTPSLYQKSQNHFGLNLSKVPLLPFKSSMKSKAGRYLNVKPCKNKHVIKIEKIQNTSELNADIGIENESQDI</sequence>
<dbReference type="AlphaFoldDB" id="A0AAD1UBI8"/>
<protein>
    <submittedName>
        <fullName evidence="2">Uncharacterized protein</fullName>
    </submittedName>
</protein>
<dbReference type="EMBL" id="CAMPGE010004763">
    <property type="protein sequence ID" value="CAI2363611.1"/>
    <property type="molecule type" value="Genomic_DNA"/>
</dbReference>